<proteinExistence type="predicted"/>
<evidence type="ECO:0000256" key="5">
    <source>
        <dbReference type="SAM" id="Phobius"/>
    </source>
</evidence>
<evidence type="ECO:0000313" key="8">
    <source>
        <dbReference type="EMBL" id="KAG8494890.1"/>
    </source>
</evidence>
<protein>
    <recommendedName>
        <fullName evidence="10">Nodulin-like domain-containing protein</fullName>
    </recommendedName>
</protein>
<dbReference type="OrthoDB" id="410267at2759"/>
<feature type="transmembrane region" description="Helical" evidence="5">
    <location>
        <begin position="261"/>
        <end position="281"/>
    </location>
</feature>
<feature type="domain" description="NFD4 C-terminal" evidence="7">
    <location>
        <begin position="395"/>
        <end position="607"/>
    </location>
</feature>
<dbReference type="EMBL" id="JAHUZN010000005">
    <property type="protein sequence ID" value="KAG8494890.1"/>
    <property type="molecule type" value="Genomic_DNA"/>
</dbReference>
<feature type="transmembrane region" description="Helical" evidence="5">
    <location>
        <begin position="538"/>
        <end position="562"/>
    </location>
</feature>
<feature type="transmembrane region" description="Helical" evidence="5">
    <location>
        <begin position="503"/>
        <end position="526"/>
    </location>
</feature>
<evidence type="ECO:0000259" key="6">
    <source>
        <dbReference type="Pfam" id="PF06813"/>
    </source>
</evidence>
<feature type="transmembrane region" description="Helical" evidence="5">
    <location>
        <begin position="49"/>
        <end position="75"/>
    </location>
</feature>
<organism evidence="8 9">
    <name type="scientific">Gossypium anomalum</name>
    <dbReference type="NCBI Taxonomy" id="47600"/>
    <lineage>
        <taxon>Eukaryota</taxon>
        <taxon>Viridiplantae</taxon>
        <taxon>Streptophyta</taxon>
        <taxon>Embryophyta</taxon>
        <taxon>Tracheophyta</taxon>
        <taxon>Spermatophyta</taxon>
        <taxon>Magnoliopsida</taxon>
        <taxon>eudicotyledons</taxon>
        <taxon>Gunneridae</taxon>
        <taxon>Pentapetalae</taxon>
        <taxon>rosids</taxon>
        <taxon>malvids</taxon>
        <taxon>Malvales</taxon>
        <taxon>Malvaceae</taxon>
        <taxon>Malvoideae</taxon>
        <taxon>Gossypium</taxon>
    </lineage>
</organism>
<feature type="transmembrane region" description="Helical" evidence="5">
    <location>
        <begin position="480"/>
        <end position="497"/>
    </location>
</feature>
<evidence type="ECO:0000259" key="7">
    <source>
        <dbReference type="Pfam" id="PF23262"/>
    </source>
</evidence>
<feature type="transmembrane region" description="Helical" evidence="5">
    <location>
        <begin position="229"/>
        <end position="249"/>
    </location>
</feature>
<feature type="transmembrane region" description="Helical" evidence="5">
    <location>
        <begin position="293"/>
        <end position="316"/>
    </location>
</feature>
<feature type="transmembrane region" description="Helical" evidence="5">
    <location>
        <begin position="163"/>
        <end position="185"/>
    </location>
</feature>
<keyword evidence="4 5" id="KW-0472">Membrane</keyword>
<comment type="caution">
    <text evidence="8">The sequence shown here is derived from an EMBL/GenBank/DDBJ whole genome shotgun (WGS) entry which is preliminary data.</text>
</comment>
<accession>A0A8J5ZFW0</accession>
<reference evidence="8 9" key="1">
    <citation type="journal article" date="2021" name="bioRxiv">
        <title>The Gossypium anomalum genome as a resource for cotton improvement and evolutionary analysis of hybrid incompatibility.</title>
        <authorList>
            <person name="Grover C.E."/>
            <person name="Yuan D."/>
            <person name="Arick M.A."/>
            <person name="Miller E.R."/>
            <person name="Hu G."/>
            <person name="Peterson D.G."/>
            <person name="Wendel J.F."/>
            <person name="Udall J.A."/>
        </authorList>
    </citation>
    <scope>NUCLEOTIDE SEQUENCE [LARGE SCALE GENOMIC DNA]</scope>
    <source>
        <strain evidence="8">JFW-Udall</strain>
        <tissue evidence="8">Leaf</tissue>
    </source>
</reference>
<feature type="transmembrane region" description="Helical" evidence="5">
    <location>
        <begin position="127"/>
        <end position="151"/>
    </location>
</feature>
<sequence>MGTVEQVSQRAWGRRGQVAGAAGLVAQVGFGTECSLGARYPTHISVLHLLSHLALALVMPRIFLQWLSLVAIIWLQSINGTNSNFPAYSSQLKHLLSISQIQLNNLAFASDAGKLFGWLSGSAANYLPMWLVLILGSSLGLIGYGVQYLFLIGRVSNLSYGAIFFLAMLAGNSICWINTVCYLVIIRNFPLDSQLAIGLTGSYQGLSAKIYTDIVDVVYPCSNVERARAYLFLSSVLPLTVSVIVGPVVRVINTVKTKREEVAFILILIITTVTGAFAIMGSMGSASSLLSPFTGAVGMVALLLAPLPIPLGLGLGHQIGKLAGEKIHIEETNSVSTDKTESGVTLDISDIISESPSESFELSFSYTSEKMNGDQLSESSTSGDDKISETNEIISVMEEIGVKVMLRRLNFWLYFFVYLFGVTLGLVFFNNLGQIAESRGRSASSLVSLSSSFGFFGRLIPSIVDYFVSRRKYMISRPAFVVALMVPTGAAFFLLLVKDNTALWLYISTATIGVCTGAITSISVPLTTELFGTKNFGVNHNVLVVNIPIGSFLFGYLAAIVYRKEVNAEGKCFGMECYRNTFILWGTLCFIGTSLALILYARTRKFYNPQRSQGNRS</sequence>
<evidence type="ECO:0000256" key="1">
    <source>
        <dbReference type="ARBA" id="ARBA00004141"/>
    </source>
</evidence>
<dbReference type="Pfam" id="PF06813">
    <property type="entry name" value="Nodulin-like"/>
    <property type="match status" value="1"/>
</dbReference>
<dbReference type="PANTHER" id="PTHR21576">
    <property type="entry name" value="UNCHARACTERIZED NODULIN-LIKE PROTEIN"/>
    <property type="match status" value="1"/>
</dbReference>
<dbReference type="GO" id="GO:0016020">
    <property type="term" value="C:membrane"/>
    <property type="evidence" value="ECO:0007669"/>
    <property type="project" value="UniProtKB-SubCell"/>
</dbReference>
<gene>
    <name evidence="8" type="ORF">CXB51_012380</name>
</gene>
<feature type="domain" description="Nodulin-like" evidence="6">
    <location>
        <begin position="65"/>
        <end position="310"/>
    </location>
</feature>
<feature type="transmembrane region" description="Helical" evidence="5">
    <location>
        <begin position="582"/>
        <end position="601"/>
    </location>
</feature>
<evidence type="ECO:0000256" key="2">
    <source>
        <dbReference type="ARBA" id="ARBA00022692"/>
    </source>
</evidence>
<dbReference type="InterPro" id="IPR036259">
    <property type="entry name" value="MFS_trans_sf"/>
</dbReference>
<dbReference type="AlphaFoldDB" id="A0A8J5ZFW0"/>
<keyword evidence="3 5" id="KW-1133">Transmembrane helix</keyword>
<evidence type="ECO:0000256" key="3">
    <source>
        <dbReference type="ARBA" id="ARBA00022989"/>
    </source>
</evidence>
<dbReference type="InterPro" id="IPR010658">
    <property type="entry name" value="Nodulin-like"/>
</dbReference>
<dbReference type="PANTHER" id="PTHR21576:SF11">
    <property type="entry name" value="MAJOR FACILITATOR SUPERFAMILY PROTEIN"/>
    <property type="match status" value="1"/>
</dbReference>
<keyword evidence="9" id="KW-1185">Reference proteome</keyword>
<comment type="subcellular location">
    <subcellularLocation>
        <location evidence="1">Membrane</location>
        <topology evidence="1">Multi-pass membrane protein</topology>
    </subcellularLocation>
</comment>
<name>A0A8J5ZFW0_9ROSI</name>
<feature type="transmembrane region" description="Helical" evidence="5">
    <location>
        <begin position="411"/>
        <end position="429"/>
    </location>
</feature>
<dbReference type="Proteomes" id="UP000701853">
    <property type="component" value="Chromosome 5"/>
</dbReference>
<dbReference type="InterPro" id="IPR056555">
    <property type="entry name" value="NFD4_C"/>
</dbReference>
<evidence type="ECO:0000313" key="9">
    <source>
        <dbReference type="Proteomes" id="UP000701853"/>
    </source>
</evidence>
<dbReference type="Gene3D" id="1.20.1250.20">
    <property type="entry name" value="MFS general substrate transporter like domains"/>
    <property type="match status" value="1"/>
</dbReference>
<dbReference type="Pfam" id="PF23262">
    <property type="entry name" value="NFD4_C"/>
    <property type="match status" value="1"/>
</dbReference>
<evidence type="ECO:0008006" key="10">
    <source>
        <dbReference type="Google" id="ProtNLM"/>
    </source>
</evidence>
<dbReference type="SUPFAM" id="SSF103473">
    <property type="entry name" value="MFS general substrate transporter"/>
    <property type="match status" value="1"/>
</dbReference>
<evidence type="ECO:0000256" key="4">
    <source>
        <dbReference type="ARBA" id="ARBA00023136"/>
    </source>
</evidence>
<keyword evidence="2 5" id="KW-0812">Transmembrane</keyword>